<reference evidence="2 3" key="1">
    <citation type="submission" date="2023-01" db="EMBL/GenBank/DDBJ databases">
        <title>Sporosarcina sp. nov., isolated from Korean tranditional fermented seafood 'Jeotgal'.</title>
        <authorList>
            <person name="Yang A.-I."/>
        </authorList>
    </citation>
    <scope>NUCLEOTIDE SEQUENCE [LARGE SCALE GENOMIC DNA]</scope>
    <source>
        <strain evidence="2 3">B2O-1</strain>
    </source>
</reference>
<protein>
    <submittedName>
        <fullName evidence="2">Nuclease-related domain-containing protein</fullName>
    </submittedName>
</protein>
<proteinExistence type="predicted"/>
<dbReference type="EMBL" id="CP116341">
    <property type="protein sequence ID" value="WOV84613.1"/>
    <property type="molecule type" value="Genomic_DNA"/>
</dbReference>
<evidence type="ECO:0000259" key="1">
    <source>
        <dbReference type="PROSITE" id="PS50965"/>
    </source>
</evidence>
<keyword evidence="3" id="KW-1185">Reference proteome</keyword>
<dbReference type="PROSITE" id="PS50965">
    <property type="entry name" value="NERD"/>
    <property type="match status" value="1"/>
</dbReference>
<dbReference type="Pfam" id="PF08378">
    <property type="entry name" value="NERD"/>
    <property type="match status" value="1"/>
</dbReference>
<evidence type="ECO:0000313" key="2">
    <source>
        <dbReference type="EMBL" id="WOV84613.1"/>
    </source>
</evidence>
<dbReference type="Proteomes" id="UP001303532">
    <property type="component" value="Chromosome"/>
</dbReference>
<evidence type="ECO:0000313" key="3">
    <source>
        <dbReference type="Proteomes" id="UP001303532"/>
    </source>
</evidence>
<accession>A0ABZ0KYC9</accession>
<name>A0ABZ0KYC9_9BACL</name>
<dbReference type="RefSeq" id="WP_323692261.1">
    <property type="nucleotide sequence ID" value="NZ_CP116341.1"/>
</dbReference>
<sequence>MLYKQRTKPKQLEGLQSLARRLSPAHEKYRFIQEELYKIRAGFGGEQEYDRCMKEVHTDFPHAILHDISLQQNGVQFQIDSLFIAPDRIIITEVKNVADKIIVKANPTQFLKESQTGSRAVFRNPIAEVERKIHFLKGWLHEKNIQLPVTGLITFAHNNEILIEEPLTMPILPNYEAPAFFRELPLESPILSKQDIYKLAHTFLSSHQEYNPFPLTSRYGIHPAELKNGVLCDNCSNEQAIVREGNTWSCPFCGHRSRAPYEQAIKEYFMLIGKSLTNREFCGFTGLTCRHTAKRLLSSPILQKAGTRKATTYTLARENQD</sequence>
<dbReference type="InterPro" id="IPR011528">
    <property type="entry name" value="NERD"/>
</dbReference>
<organism evidence="2 3">
    <name type="scientific">Sporosarcina jeotgali</name>
    <dbReference type="NCBI Taxonomy" id="3020056"/>
    <lineage>
        <taxon>Bacteria</taxon>
        <taxon>Bacillati</taxon>
        <taxon>Bacillota</taxon>
        <taxon>Bacilli</taxon>
        <taxon>Bacillales</taxon>
        <taxon>Caryophanaceae</taxon>
        <taxon>Sporosarcina</taxon>
    </lineage>
</organism>
<gene>
    <name evidence="2" type="ORF">PGH26_01440</name>
</gene>
<feature type="domain" description="NERD" evidence="1">
    <location>
        <begin position="41"/>
        <end position="159"/>
    </location>
</feature>